<accession>A0AAE7NKM5</accession>
<organism evidence="1 2">
    <name type="scientific">Bradyrhizobium arachidis</name>
    <dbReference type="NCBI Taxonomy" id="858423"/>
    <lineage>
        <taxon>Bacteria</taxon>
        <taxon>Pseudomonadati</taxon>
        <taxon>Pseudomonadota</taxon>
        <taxon>Alphaproteobacteria</taxon>
        <taxon>Hyphomicrobiales</taxon>
        <taxon>Nitrobacteraceae</taxon>
        <taxon>Bradyrhizobium</taxon>
    </lineage>
</organism>
<dbReference type="RefSeq" id="WP_092220327.1">
    <property type="nucleotide sequence ID" value="NZ_CP030050.1"/>
</dbReference>
<dbReference type="KEGG" id="barh:WN72_05620"/>
<reference evidence="1 2" key="1">
    <citation type="submission" date="2018-06" db="EMBL/GenBank/DDBJ databases">
        <title>Comparative genomics of Bradyrhizobium nodulating Arachidis hypogaea.</title>
        <authorList>
            <person name="Li Y."/>
        </authorList>
    </citation>
    <scope>NUCLEOTIDE SEQUENCE [LARGE SCALE GENOMIC DNA]</scope>
    <source>
        <strain evidence="1 2">CCBAU 051107</strain>
    </source>
</reference>
<name>A0AAE7NKM5_9BRAD</name>
<protein>
    <submittedName>
        <fullName evidence="1">Uncharacterized protein</fullName>
    </submittedName>
</protein>
<gene>
    <name evidence="1" type="ORF">WN72_05620</name>
</gene>
<dbReference type="AlphaFoldDB" id="A0AAE7NKM5"/>
<dbReference type="Proteomes" id="UP000594015">
    <property type="component" value="Chromosome"/>
</dbReference>
<evidence type="ECO:0000313" key="2">
    <source>
        <dbReference type="Proteomes" id="UP000594015"/>
    </source>
</evidence>
<evidence type="ECO:0000313" key="1">
    <source>
        <dbReference type="EMBL" id="QOZ65945.1"/>
    </source>
</evidence>
<sequence length="67" mass="6888">MKKRMARKSLLTLAAIVALVAAAGLFLMRGRDSGAVHADFGVTTDSAAAAAGARVQPTDPPLKVEPK</sequence>
<dbReference type="EMBL" id="CP030050">
    <property type="protein sequence ID" value="QOZ65945.1"/>
    <property type="molecule type" value="Genomic_DNA"/>
</dbReference>
<proteinExistence type="predicted"/>